<dbReference type="Proteomes" id="UP000515312">
    <property type="component" value="Chromosome"/>
</dbReference>
<sequence length="240" mass="25434">MMDRSPKPPEALMRAIAQDLRPVKPSPQPLQLALRMVPLALLVSSLILLAIGPRYDSRILGPLLTWGASAAQFVLAIVLVWIAAHESTPAGRLPRQMVYLAAAAGSLLVIFVTLLTFSTSPATEPLLRVPPRVNEMLRDSPWIMGFACGIGSTLAGGILVLFFSRAFRNSLAIRPTVAGALYGSGAGLAINAGWRIACPFSTPWHALGAHGTAIMATVILGALIGRYLGNHRFPIGGGRS</sequence>
<dbReference type="EMBL" id="CP060394">
    <property type="protein sequence ID" value="QNI34444.1"/>
    <property type="molecule type" value="Genomic_DNA"/>
</dbReference>
<feature type="transmembrane region" description="Helical" evidence="1">
    <location>
        <begin position="209"/>
        <end position="229"/>
    </location>
</feature>
<keyword evidence="3" id="KW-1185">Reference proteome</keyword>
<keyword evidence="1" id="KW-0812">Transmembrane</keyword>
<feature type="transmembrane region" description="Helical" evidence="1">
    <location>
        <begin position="97"/>
        <end position="122"/>
    </location>
</feature>
<keyword evidence="1" id="KW-1133">Transmembrane helix</keyword>
<organism evidence="2 3">
    <name type="scientific">Alloacidobacterium dinghuense</name>
    <dbReference type="NCBI Taxonomy" id="2763107"/>
    <lineage>
        <taxon>Bacteria</taxon>
        <taxon>Pseudomonadati</taxon>
        <taxon>Acidobacteriota</taxon>
        <taxon>Terriglobia</taxon>
        <taxon>Terriglobales</taxon>
        <taxon>Acidobacteriaceae</taxon>
        <taxon>Alloacidobacterium</taxon>
    </lineage>
</organism>
<proteinExistence type="predicted"/>
<feature type="transmembrane region" description="Helical" evidence="1">
    <location>
        <begin position="176"/>
        <end position="197"/>
    </location>
</feature>
<evidence type="ECO:0000313" key="3">
    <source>
        <dbReference type="Proteomes" id="UP000515312"/>
    </source>
</evidence>
<protein>
    <submittedName>
        <fullName evidence="2">DUF1109 family protein</fullName>
    </submittedName>
</protein>
<feature type="transmembrane region" description="Helical" evidence="1">
    <location>
        <begin position="63"/>
        <end position="85"/>
    </location>
</feature>
<dbReference type="InterPro" id="IPR009495">
    <property type="entry name" value="NrsF"/>
</dbReference>
<feature type="transmembrane region" description="Helical" evidence="1">
    <location>
        <begin position="142"/>
        <end position="164"/>
    </location>
</feature>
<keyword evidence="1" id="KW-0472">Membrane</keyword>
<accession>A0A7G8BPH4</accession>
<evidence type="ECO:0000313" key="2">
    <source>
        <dbReference type="EMBL" id="QNI34444.1"/>
    </source>
</evidence>
<name>A0A7G8BPH4_9BACT</name>
<dbReference type="RefSeq" id="WP_186746627.1">
    <property type="nucleotide sequence ID" value="NZ_CP060394.1"/>
</dbReference>
<gene>
    <name evidence="2" type="ORF">H7849_11440</name>
</gene>
<dbReference type="AlphaFoldDB" id="A0A7G8BPH4"/>
<dbReference type="KEGG" id="adin:H7849_11440"/>
<reference evidence="2 3" key="1">
    <citation type="submission" date="2020-08" db="EMBL/GenBank/DDBJ databases">
        <title>Edaphobacter telluris sp. nov. and Acidobacterium dinghuensis sp. nov., two acidobacteria isolated from forest soil.</title>
        <authorList>
            <person name="Fu J."/>
            <person name="Qiu L."/>
        </authorList>
    </citation>
    <scope>NUCLEOTIDE SEQUENCE [LARGE SCALE GENOMIC DNA]</scope>
    <source>
        <strain evidence="2">4Y35</strain>
    </source>
</reference>
<dbReference type="Pfam" id="PF06532">
    <property type="entry name" value="NrsF"/>
    <property type="match status" value="1"/>
</dbReference>
<feature type="transmembrane region" description="Helical" evidence="1">
    <location>
        <begin position="32"/>
        <end position="51"/>
    </location>
</feature>
<evidence type="ECO:0000256" key="1">
    <source>
        <dbReference type="SAM" id="Phobius"/>
    </source>
</evidence>